<sequence>MAKGGTAQTRNGAITLVRHGEPALSRRVKLTAAGYRDWWGRYTLAGLLEGQIPPPQLVKWAEQAGFVYSSTLQRSIETARAVCRGKPFESLDLFIEAPLPPPNFPTFLTFSPKYWGGISRFWWWAFNHHAGEETRKQAEARAAQAARLLHDKAQTGEDVLLLAHGYFNWMISLELGKLGYSQTCEQGFKYWGCRRYERRA</sequence>
<dbReference type="Proteomes" id="UP000278756">
    <property type="component" value="Chromosome 1"/>
</dbReference>
<gene>
    <name evidence="1" type="ORF">EM6_0752</name>
</gene>
<dbReference type="InterPro" id="IPR029033">
    <property type="entry name" value="His_PPase_superfam"/>
</dbReference>
<protein>
    <recommendedName>
        <fullName evidence="3">Phosphoglycerate mutase</fullName>
    </recommendedName>
</protein>
<dbReference type="OrthoDB" id="7200944at2"/>
<evidence type="ECO:0000313" key="2">
    <source>
        <dbReference type="Proteomes" id="UP000278756"/>
    </source>
</evidence>
<dbReference type="InterPro" id="IPR013078">
    <property type="entry name" value="His_Pase_superF_clade-1"/>
</dbReference>
<dbReference type="Pfam" id="PF00300">
    <property type="entry name" value="His_Phos_1"/>
    <property type="match status" value="1"/>
</dbReference>
<proteinExistence type="predicted"/>
<reference evidence="2" key="1">
    <citation type="journal article" date="2017" name="Biotechnol. Biofuels">
        <title>Evaluation of environmental bacterial communities as a factor affecting the growth of duckweed Lemna minor.</title>
        <authorList>
            <person name="Ishizawa H."/>
            <person name="Kuroda M."/>
            <person name="Morikawa M."/>
            <person name="Ike M."/>
        </authorList>
    </citation>
    <scope>NUCLEOTIDE SEQUENCE [LARGE SCALE GENOMIC DNA]</scope>
    <source>
        <strain evidence="2">M6</strain>
    </source>
</reference>
<evidence type="ECO:0000313" key="1">
    <source>
        <dbReference type="EMBL" id="BBF80174.1"/>
    </source>
</evidence>
<accession>A0A3G9G5C6</accession>
<organism evidence="1 2">
    <name type="scientific">Asticcacaulis excentricus</name>
    <dbReference type="NCBI Taxonomy" id="78587"/>
    <lineage>
        <taxon>Bacteria</taxon>
        <taxon>Pseudomonadati</taxon>
        <taxon>Pseudomonadota</taxon>
        <taxon>Alphaproteobacteria</taxon>
        <taxon>Caulobacterales</taxon>
        <taxon>Caulobacteraceae</taxon>
        <taxon>Asticcacaulis</taxon>
    </lineage>
</organism>
<dbReference type="AlphaFoldDB" id="A0A3G9G5C6"/>
<dbReference type="Gene3D" id="3.40.50.1240">
    <property type="entry name" value="Phosphoglycerate mutase-like"/>
    <property type="match status" value="1"/>
</dbReference>
<reference evidence="2" key="2">
    <citation type="journal article" date="2017" name="Plant Physiol. Biochem.">
        <title>Differential oxidative and antioxidative response of duckweed Lemna minor toward plant growth promoting/inhibiting bacteria.</title>
        <authorList>
            <person name="Ishizawa H."/>
            <person name="Kuroda M."/>
            <person name="Morikawa M."/>
            <person name="Ike M."/>
        </authorList>
    </citation>
    <scope>NUCLEOTIDE SEQUENCE [LARGE SCALE GENOMIC DNA]</scope>
    <source>
        <strain evidence="2">M6</strain>
    </source>
</reference>
<dbReference type="SUPFAM" id="SSF53254">
    <property type="entry name" value="Phosphoglycerate mutase-like"/>
    <property type="match status" value="1"/>
</dbReference>
<name>A0A3G9G5C6_9CAUL</name>
<dbReference type="EMBL" id="AP018827">
    <property type="protein sequence ID" value="BBF80174.1"/>
    <property type="molecule type" value="Genomic_DNA"/>
</dbReference>
<dbReference type="RefSeq" id="WP_126420404.1">
    <property type="nucleotide sequence ID" value="NZ_AP018827.1"/>
</dbReference>
<evidence type="ECO:0008006" key="3">
    <source>
        <dbReference type="Google" id="ProtNLM"/>
    </source>
</evidence>